<protein>
    <submittedName>
        <fullName evidence="2">Uncharacterized protein</fullName>
    </submittedName>
</protein>
<reference evidence="2 3" key="1">
    <citation type="journal article" date="2018" name="Biotechnol. Biofuels">
        <title>Integrative visual omics of the white-rot fungus Polyporus brumalis exposes the biotechnological potential of its oxidative enzymes for delignifying raw plant biomass.</title>
        <authorList>
            <person name="Miyauchi S."/>
            <person name="Rancon A."/>
            <person name="Drula E."/>
            <person name="Hage H."/>
            <person name="Chaduli D."/>
            <person name="Favel A."/>
            <person name="Grisel S."/>
            <person name="Henrissat B."/>
            <person name="Herpoel-Gimbert I."/>
            <person name="Ruiz-Duenas F.J."/>
            <person name="Chevret D."/>
            <person name="Hainaut M."/>
            <person name="Lin J."/>
            <person name="Wang M."/>
            <person name="Pangilinan J."/>
            <person name="Lipzen A."/>
            <person name="Lesage-Meessen L."/>
            <person name="Navarro D."/>
            <person name="Riley R."/>
            <person name="Grigoriev I.V."/>
            <person name="Zhou S."/>
            <person name="Raouche S."/>
            <person name="Rosso M.N."/>
        </authorList>
    </citation>
    <scope>NUCLEOTIDE SEQUENCE [LARGE SCALE GENOMIC DNA]</scope>
    <source>
        <strain evidence="2 3">BRFM 1820</strain>
    </source>
</reference>
<proteinExistence type="predicted"/>
<evidence type="ECO:0000256" key="1">
    <source>
        <dbReference type="SAM" id="Phobius"/>
    </source>
</evidence>
<feature type="transmembrane region" description="Helical" evidence="1">
    <location>
        <begin position="118"/>
        <end position="137"/>
    </location>
</feature>
<dbReference type="EMBL" id="KZ857653">
    <property type="protein sequence ID" value="RDX39763.1"/>
    <property type="molecule type" value="Genomic_DNA"/>
</dbReference>
<keyword evidence="1" id="KW-0472">Membrane</keyword>
<gene>
    <name evidence="2" type="ORF">OH76DRAFT_1424102</name>
</gene>
<name>A0A371CHL3_9APHY</name>
<evidence type="ECO:0000313" key="2">
    <source>
        <dbReference type="EMBL" id="RDX39763.1"/>
    </source>
</evidence>
<sequence length="143" mass="15855">MLLCCSLALWFLVCFLAVTQYLPPWLSLCWVLLAAGSTDPVLLASGIQSAGRRTTRTLRCRGSFSVERELMPYGKLKPHADAWNGGRDCWDRASMQHWGCPGTSSVSCLSLGSRLASYFRLACWGVFAVLAWVQVLLRCANIH</sequence>
<dbReference type="AlphaFoldDB" id="A0A371CHL3"/>
<dbReference type="Proteomes" id="UP000256964">
    <property type="component" value="Unassembled WGS sequence"/>
</dbReference>
<organism evidence="2 3">
    <name type="scientific">Lentinus brumalis</name>
    <dbReference type="NCBI Taxonomy" id="2498619"/>
    <lineage>
        <taxon>Eukaryota</taxon>
        <taxon>Fungi</taxon>
        <taxon>Dikarya</taxon>
        <taxon>Basidiomycota</taxon>
        <taxon>Agaricomycotina</taxon>
        <taxon>Agaricomycetes</taxon>
        <taxon>Polyporales</taxon>
        <taxon>Polyporaceae</taxon>
        <taxon>Lentinus</taxon>
    </lineage>
</organism>
<keyword evidence="1" id="KW-1133">Transmembrane helix</keyword>
<keyword evidence="1" id="KW-0812">Transmembrane</keyword>
<evidence type="ECO:0000313" key="3">
    <source>
        <dbReference type="Proteomes" id="UP000256964"/>
    </source>
</evidence>
<accession>A0A371CHL3</accession>
<keyword evidence="3" id="KW-1185">Reference proteome</keyword>